<dbReference type="SUPFAM" id="SSF74942">
    <property type="entry name" value="YhbC-like, C-terminal domain"/>
    <property type="match status" value="1"/>
</dbReference>
<dbReference type="InterPro" id="IPR028998">
    <property type="entry name" value="RimP_C"/>
</dbReference>
<comment type="caution">
    <text evidence="5">The sequence shown here is derived from an EMBL/GenBank/DDBJ whole genome shotgun (WGS) entry which is preliminary data.</text>
</comment>
<protein>
    <submittedName>
        <fullName evidence="5">Ribosome maturation factor RimP</fullName>
    </submittedName>
</protein>
<dbReference type="CDD" id="cd01734">
    <property type="entry name" value="YlxS_C"/>
    <property type="match status" value="1"/>
</dbReference>
<evidence type="ECO:0000259" key="4">
    <source>
        <dbReference type="Pfam" id="PF17384"/>
    </source>
</evidence>
<dbReference type="InterPro" id="IPR003728">
    <property type="entry name" value="Ribosome_maturation_RimP"/>
</dbReference>
<accession>A0A645BFR9</accession>
<dbReference type="GO" id="GO:0000028">
    <property type="term" value="P:ribosomal small subunit assembly"/>
    <property type="evidence" value="ECO:0007669"/>
    <property type="project" value="TreeGrafter"/>
</dbReference>
<dbReference type="InterPro" id="IPR035956">
    <property type="entry name" value="RimP_N_sf"/>
</dbReference>
<dbReference type="InterPro" id="IPR028989">
    <property type="entry name" value="RimP_N"/>
</dbReference>
<feature type="domain" description="Ribosome maturation factor RimP C-terminal" evidence="4">
    <location>
        <begin position="59"/>
        <end position="120"/>
    </location>
</feature>
<dbReference type="HAMAP" id="MF_01077">
    <property type="entry name" value="RimP"/>
    <property type="match status" value="1"/>
</dbReference>
<keyword evidence="1" id="KW-0963">Cytoplasm</keyword>
<proteinExistence type="inferred from homology"/>
<name>A0A645BFR9_9ZZZZ</name>
<dbReference type="GO" id="GO:0006412">
    <property type="term" value="P:translation"/>
    <property type="evidence" value="ECO:0007669"/>
    <property type="project" value="TreeGrafter"/>
</dbReference>
<dbReference type="Pfam" id="PF02576">
    <property type="entry name" value="RimP_N"/>
    <property type="match status" value="1"/>
</dbReference>
<evidence type="ECO:0000256" key="1">
    <source>
        <dbReference type="ARBA" id="ARBA00022490"/>
    </source>
</evidence>
<dbReference type="PANTHER" id="PTHR33867">
    <property type="entry name" value="RIBOSOME MATURATION FACTOR RIMP"/>
    <property type="match status" value="1"/>
</dbReference>
<dbReference type="AlphaFoldDB" id="A0A645BFR9"/>
<evidence type="ECO:0000256" key="2">
    <source>
        <dbReference type="ARBA" id="ARBA00022517"/>
    </source>
</evidence>
<dbReference type="GO" id="GO:0005829">
    <property type="term" value="C:cytosol"/>
    <property type="evidence" value="ECO:0007669"/>
    <property type="project" value="TreeGrafter"/>
</dbReference>
<sequence>MLKEGGNRILRISIDHPDGIQHEDCERFSRAIDPALDEADPIPFSYFLEVSSPGIFRELRTEQDYHRFLGEFVKVICSQAVDQSKTHRGSLILVTAEHFVLQLPNKELVIPRSLVKKIHLDIL</sequence>
<feature type="domain" description="Ribosome maturation factor RimP N-terminal" evidence="3">
    <location>
        <begin position="3"/>
        <end position="55"/>
    </location>
</feature>
<dbReference type="EMBL" id="VSSQ01018656">
    <property type="protein sequence ID" value="MPM62033.1"/>
    <property type="molecule type" value="Genomic_DNA"/>
</dbReference>
<keyword evidence="2" id="KW-0690">Ribosome biogenesis</keyword>
<reference evidence="5" key="1">
    <citation type="submission" date="2019-08" db="EMBL/GenBank/DDBJ databases">
        <authorList>
            <person name="Kucharzyk K."/>
            <person name="Murdoch R.W."/>
            <person name="Higgins S."/>
            <person name="Loffler F."/>
        </authorList>
    </citation>
    <scope>NUCLEOTIDE SEQUENCE</scope>
</reference>
<dbReference type="PANTHER" id="PTHR33867:SF1">
    <property type="entry name" value="RIBOSOME MATURATION FACTOR RIMP"/>
    <property type="match status" value="1"/>
</dbReference>
<evidence type="ECO:0000259" key="3">
    <source>
        <dbReference type="Pfam" id="PF02576"/>
    </source>
</evidence>
<dbReference type="Gene3D" id="2.30.30.180">
    <property type="entry name" value="Ribosome maturation factor RimP, C-terminal domain"/>
    <property type="match status" value="1"/>
</dbReference>
<gene>
    <name evidence="5" type="primary">rimP_27</name>
    <name evidence="5" type="ORF">SDC9_108899</name>
</gene>
<evidence type="ECO:0000313" key="5">
    <source>
        <dbReference type="EMBL" id="MPM62033.1"/>
    </source>
</evidence>
<dbReference type="SUPFAM" id="SSF75420">
    <property type="entry name" value="YhbC-like, N-terminal domain"/>
    <property type="match status" value="1"/>
</dbReference>
<dbReference type="Gene3D" id="3.30.300.70">
    <property type="entry name" value="RimP-like superfamily, N-terminal"/>
    <property type="match status" value="1"/>
</dbReference>
<organism evidence="5">
    <name type="scientific">bioreactor metagenome</name>
    <dbReference type="NCBI Taxonomy" id="1076179"/>
    <lineage>
        <taxon>unclassified sequences</taxon>
        <taxon>metagenomes</taxon>
        <taxon>ecological metagenomes</taxon>
    </lineage>
</organism>
<dbReference type="Pfam" id="PF17384">
    <property type="entry name" value="DUF150_C"/>
    <property type="match status" value="1"/>
</dbReference>
<dbReference type="InterPro" id="IPR036847">
    <property type="entry name" value="RimP_C_sf"/>
</dbReference>